<protein>
    <submittedName>
        <fullName evidence="2">Uncharacterized protein</fullName>
    </submittedName>
</protein>
<organism evidence="2 3">
    <name type="scientific">Exidia glandulosa HHB12029</name>
    <dbReference type="NCBI Taxonomy" id="1314781"/>
    <lineage>
        <taxon>Eukaryota</taxon>
        <taxon>Fungi</taxon>
        <taxon>Dikarya</taxon>
        <taxon>Basidiomycota</taxon>
        <taxon>Agaricomycotina</taxon>
        <taxon>Agaricomycetes</taxon>
        <taxon>Auriculariales</taxon>
        <taxon>Exidiaceae</taxon>
        <taxon>Exidia</taxon>
    </lineage>
</organism>
<dbReference type="AlphaFoldDB" id="A0A165GDZ4"/>
<feature type="transmembrane region" description="Helical" evidence="1">
    <location>
        <begin position="50"/>
        <end position="72"/>
    </location>
</feature>
<accession>A0A165GDZ4</accession>
<keyword evidence="1" id="KW-0472">Membrane</keyword>
<reference evidence="2 3" key="1">
    <citation type="journal article" date="2016" name="Mol. Biol. Evol.">
        <title>Comparative Genomics of Early-Diverging Mushroom-Forming Fungi Provides Insights into the Origins of Lignocellulose Decay Capabilities.</title>
        <authorList>
            <person name="Nagy L.G."/>
            <person name="Riley R."/>
            <person name="Tritt A."/>
            <person name="Adam C."/>
            <person name="Daum C."/>
            <person name="Floudas D."/>
            <person name="Sun H."/>
            <person name="Yadav J.S."/>
            <person name="Pangilinan J."/>
            <person name="Larsson K.H."/>
            <person name="Matsuura K."/>
            <person name="Barry K."/>
            <person name="Labutti K."/>
            <person name="Kuo R."/>
            <person name="Ohm R.A."/>
            <person name="Bhattacharya S.S."/>
            <person name="Shirouzu T."/>
            <person name="Yoshinaga Y."/>
            <person name="Martin F.M."/>
            <person name="Grigoriev I.V."/>
            <person name="Hibbett D.S."/>
        </authorList>
    </citation>
    <scope>NUCLEOTIDE SEQUENCE [LARGE SCALE GENOMIC DNA]</scope>
    <source>
        <strain evidence="2 3">HHB12029</strain>
    </source>
</reference>
<gene>
    <name evidence="2" type="ORF">EXIGLDRAFT_794457</name>
</gene>
<keyword evidence="1" id="KW-1133">Transmembrane helix</keyword>
<dbReference type="Proteomes" id="UP000077266">
    <property type="component" value="Unassembled WGS sequence"/>
</dbReference>
<evidence type="ECO:0000313" key="2">
    <source>
        <dbReference type="EMBL" id="KZV90378.1"/>
    </source>
</evidence>
<proteinExistence type="predicted"/>
<name>A0A165GDZ4_EXIGL</name>
<sequence>MSVISALEKLPQMSLQYGRDLRYDYICPVARCHVTLGASLGGQKSDMLNIGVIIAITVVIVMSVALVALVGCGSRKLRSVKESNVAPAAAVETSDTGCSTGTTTPYPLFEGRNRADECNGRRQEKLGIFRLGKGGGWERARRLSASSDITAAIYAFAARIHARCSSGSSETLPSYRTYRSWSMQAAASTVAASRAATIVGSPRV</sequence>
<evidence type="ECO:0000313" key="3">
    <source>
        <dbReference type="Proteomes" id="UP000077266"/>
    </source>
</evidence>
<keyword evidence="1" id="KW-0812">Transmembrane</keyword>
<keyword evidence="3" id="KW-1185">Reference proteome</keyword>
<evidence type="ECO:0000256" key="1">
    <source>
        <dbReference type="SAM" id="Phobius"/>
    </source>
</evidence>
<dbReference type="EMBL" id="KV426050">
    <property type="protein sequence ID" value="KZV90378.1"/>
    <property type="molecule type" value="Genomic_DNA"/>
</dbReference>
<dbReference type="InParanoid" id="A0A165GDZ4"/>